<keyword evidence="2" id="KW-1185">Reference proteome</keyword>
<dbReference type="RefSeq" id="XP_009171101.1">
    <property type="nucleotide sequence ID" value="XM_009172837.1"/>
</dbReference>
<protein>
    <submittedName>
        <fullName evidence="1">Uncharacterized protein</fullName>
    </submittedName>
</protein>
<gene>
    <name evidence="1" type="ORF">T265_14266</name>
</gene>
<dbReference type="CTD" id="20328432"/>
<accession>A0A075ABZ6</accession>
<dbReference type="AlphaFoldDB" id="A0A075ABZ6"/>
<evidence type="ECO:0000313" key="1">
    <source>
        <dbReference type="EMBL" id="KER25179.1"/>
    </source>
</evidence>
<reference evidence="1 2" key="1">
    <citation type="submission" date="2013-11" db="EMBL/GenBank/DDBJ databases">
        <title>Opisthorchis viverrini - life in the bile duct.</title>
        <authorList>
            <person name="Young N.D."/>
            <person name="Nagarajan N."/>
            <person name="Lin S.J."/>
            <person name="Korhonen P.K."/>
            <person name="Jex A.R."/>
            <person name="Hall R.S."/>
            <person name="Safavi-Hemami H."/>
            <person name="Kaewkong W."/>
            <person name="Bertrand D."/>
            <person name="Gao S."/>
            <person name="Seet Q."/>
            <person name="Wongkham S."/>
            <person name="Teh B.T."/>
            <person name="Wongkham C."/>
            <person name="Intapan P.M."/>
            <person name="Maleewong W."/>
            <person name="Yang X."/>
            <person name="Hu M."/>
            <person name="Wang Z."/>
            <person name="Hofmann A."/>
            <person name="Sternberg P.W."/>
            <person name="Tan P."/>
            <person name="Wang J."/>
            <person name="Gasser R.B."/>
        </authorList>
    </citation>
    <scope>NUCLEOTIDE SEQUENCE [LARGE SCALE GENOMIC DNA]</scope>
</reference>
<dbReference type="Proteomes" id="UP000054324">
    <property type="component" value="Unassembled WGS sequence"/>
</dbReference>
<dbReference type="KEGG" id="ovi:T265_14266"/>
<proteinExistence type="predicted"/>
<organism evidence="1 2">
    <name type="scientific">Opisthorchis viverrini</name>
    <name type="common">Southeast Asian liver fluke</name>
    <dbReference type="NCBI Taxonomy" id="6198"/>
    <lineage>
        <taxon>Eukaryota</taxon>
        <taxon>Metazoa</taxon>
        <taxon>Spiralia</taxon>
        <taxon>Lophotrochozoa</taxon>
        <taxon>Platyhelminthes</taxon>
        <taxon>Trematoda</taxon>
        <taxon>Digenea</taxon>
        <taxon>Opisthorchiida</taxon>
        <taxon>Opisthorchiata</taxon>
        <taxon>Opisthorchiidae</taxon>
        <taxon>Opisthorchis</taxon>
    </lineage>
</organism>
<evidence type="ECO:0000313" key="2">
    <source>
        <dbReference type="Proteomes" id="UP000054324"/>
    </source>
</evidence>
<dbReference type="EMBL" id="KL596785">
    <property type="protein sequence ID" value="KER25179.1"/>
    <property type="molecule type" value="Genomic_DNA"/>
</dbReference>
<dbReference type="GeneID" id="20328432"/>
<feature type="non-terminal residue" evidence="1">
    <location>
        <position position="148"/>
    </location>
</feature>
<sequence length="148" mass="17026">MRLQTIQGWLTVTCADNELRNLREEGNENQCKYGYEDENQPGCRFHQLNIKTAHLLAIRYISKRRYKYQRTVNGVTSYTHRKDAHLYAICRKNSCTCCMQYYSPDTLLLTRSSDTAGKIKPTANVSAQYIIAYHGSQGATLGRHLETI</sequence>
<name>A0A075ABZ6_OPIVI</name>